<dbReference type="InterPro" id="IPR028909">
    <property type="entry name" value="bL21-like"/>
</dbReference>
<evidence type="ECO:0000313" key="7">
    <source>
        <dbReference type="EMBL" id="KAB0269282.1"/>
    </source>
</evidence>
<dbReference type="GO" id="GO:0019843">
    <property type="term" value="F:rRNA binding"/>
    <property type="evidence" value="ECO:0007669"/>
    <property type="project" value="UniProtKB-UniRule"/>
</dbReference>
<dbReference type="SUPFAM" id="SSF141091">
    <property type="entry name" value="L21p-like"/>
    <property type="match status" value="1"/>
</dbReference>
<comment type="subunit">
    <text evidence="4">Part of the 50S ribosomal subunit. Contacts protein L20.</text>
</comment>
<keyword evidence="2 4" id="KW-0689">Ribosomal protein</keyword>
<keyword evidence="4 5" id="KW-0699">rRNA-binding</keyword>
<keyword evidence="4 5" id="KW-0694">RNA-binding</keyword>
<dbReference type="HAMAP" id="MF_01363">
    <property type="entry name" value="Ribosomal_bL21"/>
    <property type="match status" value="1"/>
</dbReference>
<evidence type="ECO:0000256" key="6">
    <source>
        <dbReference type="SAM" id="MobiDB-lite"/>
    </source>
</evidence>
<evidence type="ECO:0000256" key="4">
    <source>
        <dbReference type="HAMAP-Rule" id="MF_01363"/>
    </source>
</evidence>
<dbReference type="InterPro" id="IPR036164">
    <property type="entry name" value="bL21-like_sf"/>
</dbReference>
<proteinExistence type="inferred from homology"/>
<dbReference type="GO" id="GO:0003735">
    <property type="term" value="F:structural constituent of ribosome"/>
    <property type="evidence" value="ECO:0007669"/>
    <property type="project" value="InterPro"/>
</dbReference>
<evidence type="ECO:0000313" key="8">
    <source>
        <dbReference type="Proteomes" id="UP000325684"/>
    </source>
</evidence>
<dbReference type="Proteomes" id="UP000325684">
    <property type="component" value="Unassembled WGS sequence"/>
</dbReference>
<evidence type="ECO:0000256" key="5">
    <source>
        <dbReference type="RuleBase" id="RU000562"/>
    </source>
</evidence>
<comment type="caution">
    <text evidence="7">The sequence shown here is derived from an EMBL/GenBank/DDBJ whole genome shotgun (WGS) entry which is preliminary data.</text>
</comment>
<dbReference type="GO" id="GO:0005737">
    <property type="term" value="C:cytoplasm"/>
    <property type="evidence" value="ECO:0007669"/>
    <property type="project" value="UniProtKB-ARBA"/>
</dbReference>
<keyword evidence="3 4" id="KW-0687">Ribonucleoprotein</keyword>
<comment type="similarity">
    <text evidence="1 4 5">Belongs to the bacterial ribosomal protein bL21 family.</text>
</comment>
<evidence type="ECO:0000256" key="1">
    <source>
        <dbReference type="ARBA" id="ARBA00008563"/>
    </source>
</evidence>
<dbReference type="PANTHER" id="PTHR21349:SF0">
    <property type="entry name" value="LARGE RIBOSOMAL SUBUNIT PROTEIN BL21M"/>
    <property type="match status" value="1"/>
</dbReference>
<protein>
    <recommendedName>
        <fullName evidence="4">Large ribosomal subunit protein bL21</fullName>
    </recommendedName>
</protein>
<dbReference type="GO" id="GO:1990904">
    <property type="term" value="C:ribonucleoprotein complex"/>
    <property type="evidence" value="ECO:0007669"/>
    <property type="project" value="UniProtKB-KW"/>
</dbReference>
<feature type="compositionally biased region" description="Low complexity" evidence="6">
    <location>
        <begin position="119"/>
        <end position="131"/>
    </location>
</feature>
<feature type="region of interest" description="Disordered" evidence="6">
    <location>
        <begin position="107"/>
        <end position="131"/>
    </location>
</feature>
<dbReference type="PANTHER" id="PTHR21349">
    <property type="entry name" value="50S RIBOSOMAL PROTEIN L21"/>
    <property type="match status" value="1"/>
</dbReference>
<sequence length="131" mass="13990">MFAVIKTGGKQYRVAADDVITIATLEGEPGAAVTFDQVLMVTNDNGTQVGAPLIEGATVMGEVVEHTRGAKVIAFKKRRRQNSRRKRGHRQDYTVVRITDILGAGEKPKKAAAKKKTTKAAADEAAPASAE</sequence>
<reference evidence="7 8" key="1">
    <citation type="journal article" date="2019" name="Microorganisms">
        <title>Genome Insights into the Novel Species Microvirga brassicacearum, a Rapeseed Endophyte with Biotechnological Potential.</title>
        <authorList>
            <person name="Jimenez-Gomez A."/>
            <person name="Saati-Santamaria Z."/>
            <person name="Igual J.M."/>
            <person name="Rivas R."/>
            <person name="Mateos P.F."/>
            <person name="Garcia-Fraile P."/>
        </authorList>
    </citation>
    <scope>NUCLEOTIDE SEQUENCE [LARGE SCALE GENOMIC DNA]</scope>
    <source>
        <strain evidence="7 8">CDVBN77</strain>
    </source>
</reference>
<dbReference type="RefSeq" id="WP_150942209.1">
    <property type="nucleotide sequence ID" value="NZ_VCMV01000003.1"/>
</dbReference>
<dbReference type="NCBIfam" id="TIGR00061">
    <property type="entry name" value="L21"/>
    <property type="match status" value="1"/>
</dbReference>
<dbReference type="GO" id="GO:0006412">
    <property type="term" value="P:translation"/>
    <property type="evidence" value="ECO:0007669"/>
    <property type="project" value="UniProtKB-UniRule"/>
</dbReference>
<dbReference type="AlphaFoldDB" id="A0A5N3PHS1"/>
<accession>A0A5N3PHS1</accession>
<evidence type="ECO:0000256" key="2">
    <source>
        <dbReference type="ARBA" id="ARBA00022980"/>
    </source>
</evidence>
<dbReference type="EMBL" id="VCMV01000003">
    <property type="protein sequence ID" value="KAB0269282.1"/>
    <property type="molecule type" value="Genomic_DNA"/>
</dbReference>
<comment type="function">
    <text evidence="4 5">This protein binds to 23S rRNA in the presence of protein L20.</text>
</comment>
<keyword evidence="8" id="KW-1185">Reference proteome</keyword>
<dbReference type="OrthoDB" id="9813334at2"/>
<name>A0A5N3PHS1_9HYPH</name>
<dbReference type="InterPro" id="IPR001787">
    <property type="entry name" value="Ribosomal_bL21"/>
</dbReference>
<dbReference type="Pfam" id="PF00829">
    <property type="entry name" value="Ribosomal_L21p"/>
    <property type="match status" value="1"/>
</dbReference>
<gene>
    <name evidence="4 7" type="primary">rplU</name>
    <name evidence="7" type="ORF">FEZ63_03325</name>
</gene>
<organism evidence="7 8">
    <name type="scientific">Microvirga brassicacearum</name>
    <dbReference type="NCBI Taxonomy" id="2580413"/>
    <lineage>
        <taxon>Bacteria</taxon>
        <taxon>Pseudomonadati</taxon>
        <taxon>Pseudomonadota</taxon>
        <taxon>Alphaproteobacteria</taxon>
        <taxon>Hyphomicrobiales</taxon>
        <taxon>Methylobacteriaceae</taxon>
        <taxon>Microvirga</taxon>
    </lineage>
</organism>
<evidence type="ECO:0000256" key="3">
    <source>
        <dbReference type="ARBA" id="ARBA00023274"/>
    </source>
</evidence>
<dbReference type="GO" id="GO:0005840">
    <property type="term" value="C:ribosome"/>
    <property type="evidence" value="ECO:0007669"/>
    <property type="project" value="UniProtKB-KW"/>
</dbReference>